<dbReference type="Proteomes" id="UP001596201">
    <property type="component" value="Unassembled WGS sequence"/>
</dbReference>
<sequence>MSRGLRVLVVGATGRQGGAVVDALLADDADFEVFGLTRDPDSESARALAERGVTVVEGDATDRESMDRVLAETDATDVFLLTTGGADAERRQGETVVAAAEAAGVGHLVFSSGGNAGAGGHVPHVAAKFAVEQRLRESPMRWTIVRPHSFVSNLARNRDEIASGTLSFPIPEGERFAFVDHRDVGRLAVRAFRDPDRFAGETIELAGAVVSLPELAEAVSDVVGHGVDPRPIPREAMGGGMATFAEFVAESADVVDPDRLHRVYDFEPTDLRTALRESDWL</sequence>
<dbReference type="Gene3D" id="3.40.50.720">
    <property type="entry name" value="NAD(P)-binding Rossmann-like Domain"/>
    <property type="match status" value="1"/>
</dbReference>
<name>A0ABD5REB2_9EURY</name>
<feature type="domain" description="NmrA-like" evidence="3">
    <location>
        <begin position="6"/>
        <end position="236"/>
    </location>
</feature>
<dbReference type="RefSeq" id="WP_227230627.1">
    <property type="nucleotide sequence ID" value="NZ_JAJCVJ010000002.1"/>
</dbReference>
<dbReference type="Pfam" id="PF05368">
    <property type="entry name" value="NmrA"/>
    <property type="match status" value="1"/>
</dbReference>
<dbReference type="PANTHER" id="PTHR42748:SF7">
    <property type="entry name" value="NMRA LIKE REDOX SENSOR 1-RELATED"/>
    <property type="match status" value="1"/>
</dbReference>
<proteinExistence type="inferred from homology"/>
<evidence type="ECO:0000313" key="4">
    <source>
        <dbReference type="EMBL" id="MFC5368349.1"/>
    </source>
</evidence>
<comment type="caution">
    <text evidence="4">The sequence shown here is derived from an EMBL/GenBank/DDBJ whole genome shotgun (WGS) entry which is preliminary data.</text>
</comment>
<evidence type="ECO:0000256" key="1">
    <source>
        <dbReference type="ARBA" id="ARBA00006328"/>
    </source>
</evidence>
<dbReference type="AlphaFoldDB" id="A0ABD5REB2"/>
<comment type="similarity">
    <text evidence="1">Belongs to the NmrA-type oxidoreductase family.</text>
</comment>
<dbReference type="PANTHER" id="PTHR42748">
    <property type="entry name" value="NITROGEN METABOLITE REPRESSION PROTEIN NMRA FAMILY MEMBER"/>
    <property type="match status" value="1"/>
</dbReference>
<organism evidence="4 5">
    <name type="scientific">Salinirubrum litoreum</name>
    <dbReference type="NCBI Taxonomy" id="1126234"/>
    <lineage>
        <taxon>Archaea</taxon>
        <taxon>Methanobacteriati</taxon>
        <taxon>Methanobacteriota</taxon>
        <taxon>Stenosarchaea group</taxon>
        <taxon>Halobacteria</taxon>
        <taxon>Halobacteriales</taxon>
        <taxon>Haloferacaceae</taxon>
        <taxon>Salinirubrum</taxon>
    </lineage>
</organism>
<dbReference type="InterPro" id="IPR036291">
    <property type="entry name" value="NAD(P)-bd_dom_sf"/>
</dbReference>
<gene>
    <name evidence="4" type="ORF">ACFPJ5_15575</name>
</gene>
<evidence type="ECO:0000259" key="3">
    <source>
        <dbReference type="Pfam" id="PF05368"/>
    </source>
</evidence>
<accession>A0ABD5REB2</accession>
<evidence type="ECO:0000313" key="5">
    <source>
        <dbReference type="Proteomes" id="UP001596201"/>
    </source>
</evidence>
<evidence type="ECO:0000256" key="2">
    <source>
        <dbReference type="ARBA" id="ARBA00022857"/>
    </source>
</evidence>
<dbReference type="EMBL" id="JBHSKX010000002">
    <property type="protein sequence ID" value="MFC5368349.1"/>
    <property type="molecule type" value="Genomic_DNA"/>
</dbReference>
<dbReference type="InterPro" id="IPR051164">
    <property type="entry name" value="NmrA-like_oxidored"/>
</dbReference>
<protein>
    <submittedName>
        <fullName evidence="4">NmrA family NAD(P)-binding protein</fullName>
    </submittedName>
</protein>
<keyword evidence="2" id="KW-0521">NADP</keyword>
<dbReference type="SUPFAM" id="SSF51735">
    <property type="entry name" value="NAD(P)-binding Rossmann-fold domains"/>
    <property type="match status" value="1"/>
</dbReference>
<reference evidence="4 5" key="1">
    <citation type="journal article" date="2019" name="Int. J. Syst. Evol. Microbiol.">
        <title>The Global Catalogue of Microorganisms (GCM) 10K type strain sequencing project: providing services to taxonomists for standard genome sequencing and annotation.</title>
        <authorList>
            <consortium name="The Broad Institute Genomics Platform"/>
            <consortium name="The Broad Institute Genome Sequencing Center for Infectious Disease"/>
            <person name="Wu L."/>
            <person name="Ma J."/>
        </authorList>
    </citation>
    <scope>NUCLEOTIDE SEQUENCE [LARGE SCALE GENOMIC DNA]</scope>
    <source>
        <strain evidence="4 5">CGMCC 1.12237</strain>
    </source>
</reference>
<dbReference type="InterPro" id="IPR008030">
    <property type="entry name" value="NmrA-like"/>
</dbReference>
<keyword evidence="5" id="KW-1185">Reference proteome</keyword>